<keyword evidence="2 4" id="KW-0808">Transferase</keyword>
<dbReference type="EC" id="2.1.1.-" evidence="4"/>
<reference evidence="6 7" key="1">
    <citation type="journal article" date="2020" name="Microorganisms">
        <title>New Insight into Antimicrobial Compounds from Food and Marine-Sourced Carnobacterium Species through Phenotype and Genome Analyses.</title>
        <authorList>
            <person name="Begrem S."/>
            <person name="Ivaniuk F."/>
            <person name="Gigout-Chevalier F."/>
            <person name="Kolypczuk L."/>
            <person name="Bonnetot S."/>
            <person name="Leroi F."/>
            <person name="Grovel O."/>
            <person name="Delbarre-Ladrat C."/>
            <person name="Passerini D."/>
        </authorList>
    </citation>
    <scope>NUCLEOTIDE SEQUENCE [LARGE SCALE GENOMIC DNA]</scope>
    <source>
        <strain evidence="6 7">MIP2551</strain>
    </source>
</reference>
<dbReference type="InterPro" id="IPR041698">
    <property type="entry name" value="Methyltransf_25"/>
</dbReference>
<gene>
    <name evidence="6" type="ORF">GLO26_09845</name>
</gene>
<dbReference type="Gene3D" id="3.40.50.150">
    <property type="entry name" value="Vaccinia Virus protein VP39"/>
    <property type="match status" value="1"/>
</dbReference>
<feature type="binding site" evidence="4">
    <location>
        <position position="74"/>
    </location>
    <ligand>
        <name>S-adenosyl-L-methionine</name>
        <dbReference type="ChEBI" id="CHEBI:59789"/>
    </ligand>
</feature>
<comment type="function">
    <text evidence="4">Could be a S-adenosyl-L-methionine-dependent methyltransferase.</text>
</comment>
<organism evidence="6 7">
    <name type="scientific">Carnobacterium inhibens</name>
    <dbReference type="NCBI Taxonomy" id="147709"/>
    <lineage>
        <taxon>Bacteria</taxon>
        <taxon>Bacillati</taxon>
        <taxon>Bacillota</taxon>
        <taxon>Bacilli</taxon>
        <taxon>Lactobacillales</taxon>
        <taxon>Carnobacteriaceae</taxon>
        <taxon>Carnobacterium</taxon>
    </lineage>
</organism>
<proteinExistence type="inferred from homology"/>
<name>A0ABR7TFM4_9LACT</name>
<accession>A0ABR7TFM4</accession>
<keyword evidence="7" id="KW-1185">Reference proteome</keyword>
<keyword evidence="3 4" id="KW-0949">S-adenosyl-L-methionine</keyword>
<dbReference type="Proteomes" id="UP000638836">
    <property type="component" value="Unassembled WGS sequence"/>
</dbReference>
<protein>
    <recommendedName>
        <fullName evidence="4">Uncharacterized methyltransferase GLO26_09845</fullName>
        <ecNumber evidence="4">2.1.1.-</ecNumber>
    </recommendedName>
</protein>
<evidence type="ECO:0000313" key="7">
    <source>
        <dbReference type="Proteomes" id="UP000638836"/>
    </source>
</evidence>
<dbReference type="EMBL" id="WNJQ01000010">
    <property type="protein sequence ID" value="MBC9826106.1"/>
    <property type="molecule type" value="Genomic_DNA"/>
</dbReference>
<comment type="caution">
    <text evidence="6">The sequence shown here is derived from an EMBL/GenBank/DDBJ whole genome shotgun (WGS) entry which is preliminary data.</text>
</comment>
<dbReference type="SUPFAM" id="SSF53335">
    <property type="entry name" value="S-adenosyl-L-methionine-dependent methyltransferases"/>
    <property type="match status" value="1"/>
</dbReference>
<feature type="domain" description="Methyltransferase" evidence="5">
    <location>
        <begin position="49"/>
        <end position="140"/>
    </location>
</feature>
<feature type="binding site" evidence="4">
    <location>
        <position position="97"/>
    </location>
    <ligand>
        <name>S-adenosyl-L-methionine</name>
        <dbReference type="ChEBI" id="CHEBI:59789"/>
    </ligand>
</feature>
<dbReference type="HAMAP" id="MF_02100">
    <property type="entry name" value="Methyltr_YrrT"/>
    <property type="match status" value="1"/>
</dbReference>
<evidence type="ECO:0000313" key="6">
    <source>
        <dbReference type="EMBL" id="MBC9826106.1"/>
    </source>
</evidence>
<dbReference type="InterPro" id="IPR029063">
    <property type="entry name" value="SAM-dependent_MTases_sf"/>
</dbReference>
<dbReference type="CDD" id="cd02440">
    <property type="entry name" value="AdoMet_MTases"/>
    <property type="match status" value="1"/>
</dbReference>
<evidence type="ECO:0000259" key="5">
    <source>
        <dbReference type="Pfam" id="PF13649"/>
    </source>
</evidence>
<dbReference type="PANTHER" id="PTHR43861">
    <property type="entry name" value="TRANS-ACONITATE 2-METHYLTRANSFERASE-RELATED"/>
    <property type="match status" value="1"/>
</dbReference>
<dbReference type="GO" id="GO:0032259">
    <property type="term" value="P:methylation"/>
    <property type="evidence" value="ECO:0007669"/>
    <property type="project" value="UniProtKB-KW"/>
</dbReference>
<evidence type="ECO:0000256" key="1">
    <source>
        <dbReference type="ARBA" id="ARBA00022603"/>
    </source>
</evidence>
<dbReference type="Pfam" id="PF13649">
    <property type="entry name" value="Methyltransf_25"/>
    <property type="match status" value="1"/>
</dbReference>
<sequence length="214" mass="25028">MGREFLDIFTDWSSDYDEFVEGKDPEYEAVFEGYQDILKDIVQRSGTRVLEFGIGTGNLTQQLVTAGKWVFPIEPSKEMRQLARKKLPKEVIIYDGDLQQYPKPLRQLDTIVSSYVFHHLTNEEKGKALIDYAHQLEIGGKIIFADTMFESQKIMDQLIQQAKQNEFYTLADDLEREYYPLISTLRELFNQAGFEIEFEQKNEYVWIVEGTKQV</sequence>
<evidence type="ECO:0000256" key="3">
    <source>
        <dbReference type="ARBA" id="ARBA00022691"/>
    </source>
</evidence>
<feature type="binding site" evidence="4">
    <location>
        <position position="53"/>
    </location>
    <ligand>
        <name>S-adenosyl-L-methionine</name>
        <dbReference type="ChEBI" id="CHEBI:59789"/>
    </ligand>
</feature>
<dbReference type="GO" id="GO:0008168">
    <property type="term" value="F:methyltransferase activity"/>
    <property type="evidence" value="ECO:0007669"/>
    <property type="project" value="UniProtKB-KW"/>
</dbReference>
<comment type="similarity">
    <text evidence="4">Belongs to the methyltransferase superfamily. YrrT family.</text>
</comment>
<dbReference type="InterPro" id="IPR023553">
    <property type="entry name" value="Uncharacterised_MeTfrase_YrrT"/>
</dbReference>
<evidence type="ECO:0000256" key="4">
    <source>
        <dbReference type="HAMAP-Rule" id="MF_02100"/>
    </source>
</evidence>
<dbReference type="RefSeq" id="WP_023177061.1">
    <property type="nucleotide sequence ID" value="NZ_WNJQ01000010.1"/>
</dbReference>
<evidence type="ECO:0000256" key="2">
    <source>
        <dbReference type="ARBA" id="ARBA00022679"/>
    </source>
</evidence>
<keyword evidence="1 4" id="KW-0489">Methyltransferase</keyword>